<sequence length="64" mass="7340">DPDKTVLTEEATVTMKGISLSSYLERLMTSVGSSNANKGQEAMEWEYINSMLRLKNWQVWREGE</sequence>
<gene>
    <name evidence="2" type="ORF">LYPA_23C005341</name>
</gene>
<dbReference type="Pfam" id="PF04707">
    <property type="entry name" value="PRELI"/>
    <property type="match status" value="1"/>
</dbReference>
<keyword evidence="3" id="KW-1185">Reference proteome</keyword>
<feature type="domain" description="PRELI/MSF1" evidence="1">
    <location>
        <begin position="1"/>
        <end position="45"/>
    </location>
</feature>
<protein>
    <submittedName>
        <fullName evidence="2">Protein slowmo homolog 2</fullName>
    </submittedName>
</protein>
<evidence type="ECO:0000313" key="3">
    <source>
        <dbReference type="Proteomes" id="UP000386466"/>
    </source>
</evidence>
<dbReference type="InterPro" id="IPR006797">
    <property type="entry name" value="PRELI/MSF1_dom"/>
</dbReference>
<proteinExistence type="predicted"/>
<organism evidence="2 3">
    <name type="scientific">Lynx pardinus</name>
    <name type="common">Iberian lynx</name>
    <name type="synonym">Felis pardina</name>
    <dbReference type="NCBI Taxonomy" id="191816"/>
    <lineage>
        <taxon>Eukaryota</taxon>
        <taxon>Metazoa</taxon>
        <taxon>Chordata</taxon>
        <taxon>Craniata</taxon>
        <taxon>Vertebrata</taxon>
        <taxon>Euteleostomi</taxon>
        <taxon>Mammalia</taxon>
        <taxon>Eutheria</taxon>
        <taxon>Laurasiatheria</taxon>
        <taxon>Carnivora</taxon>
        <taxon>Feliformia</taxon>
        <taxon>Felidae</taxon>
        <taxon>Felinae</taxon>
        <taxon>Lynx</taxon>
    </lineage>
</organism>
<feature type="non-terminal residue" evidence="2">
    <location>
        <position position="1"/>
    </location>
</feature>
<dbReference type="EMBL" id="CAAGRJ010018542">
    <property type="protein sequence ID" value="VFV33753.1"/>
    <property type="molecule type" value="Genomic_DNA"/>
</dbReference>
<name>A0A485NNI4_LYNPA</name>
<evidence type="ECO:0000259" key="1">
    <source>
        <dbReference type="Pfam" id="PF04707"/>
    </source>
</evidence>
<dbReference type="Proteomes" id="UP000386466">
    <property type="component" value="Unassembled WGS sequence"/>
</dbReference>
<accession>A0A485NNI4</accession>
<dbReference type="AlphaFoldDB" id="A0A485NNI4"/>
<evidence type="ECO:0000313" key="2">
    <source>
        <dbReference type="EMBL" id="VFV33753.1"/>
    </source>
</evidence>
<reference evidence="2 3" key="1">
    <citation type="submission" date="2019-01" db="EMBL/GenBank/DDBJ databases">
        <authorList>
            <person name="Alioto T."/>
            <person name="Alioto T."/>
        </authorList>
    </citation>
    <scope>NUCLEOTIDE SEQUENCE [LARGE SCALE GENOMIC DNA]</scope>
</reference>